<dbReference type="Proteomes" id="UP000243542">
    <property type="component" value="Unassembled WGS sequence"/>
</dbReference>
<dbReference type="Gene3D" id="3.30.720.110">
    <property type="match status" value="1"/>
</dbReference>
<evidence type="ECO:0000313" key="2">
    <source>
        <dbReference type="EMBL" id="PFG46637.1"/>
    </source>
</evidence>
<dbReference type="InterPro" id="IPR037523">
    <property type="entry name" value="VOC_core"/>
</dbReference>
<dbReference type="EMBL" id="PDJK01000002">
    <property type="protein sequence ID" value="PFG46637.1"/>
    <property type="molecule type" value="Genomic_DNA"/>
</dbReference>
<evidence type="ECO:0000259" key="1">
    <source>
        <dbReference type="PROSITE" id="PS51819"/>
    </source>
</evidence>
<protein>
    <submittedName>
        <fullName evidence="2">Putative glyoxalase superfamily protein PhnB</fullName>
    </submittedName>
</protein>
<proteinExistence type="predicted"/>
<dbReference type="PROSITE" id="PS51819">
    <property type="entry name" value="VOC"/>
    <property type="match status" value="1"/>
</dbReference>
<dbReference type="SUPFAM" id="SSF54593">
    <property type="entry name" value="Glyoxalase/Bleomycin resistance protein/Dihydroxybiphenyl dioxygenase"/>
    <property type="match status" value="1"/>
</dbReference>
<dbReference type="Gene3D" id="3.30.720.120">
    <property type="match status" value="1"/>
</dbReference>
<organism evidence="2 3">
    <name type="scientific">Amycolatopsis sulphurea</name>
    <dbReference type="NCBI Taxonomy" id="76022"/>
    <lineage>
        <taxon>Bacteria</taxon>
        <taxon>Bacillati</taxon>
        <taxon>Actinomycetota</taxon>
        <taxon>Actinomycetes</taxon>
        <taxon>Pseudonocardiales</taxon>
        <taxon>Pseudonocardiaceae</taxon>
        <taxon>Amycolatopsis</taxon>
    </lineage>
</organism>
<name>A0A2A9F5G7_9PSEU</name>
<dbReference type="InterPro" id="IPR004360">
    <property type="entry name" value="Glyas_Fos-R_dOase_dom"/>
</dbReference>
<gene>
    <name evidence="2" type="ORF">ATK36_1627</name>
</gene>
<dbReference type="AlphaFoldDB" id="A0A2A9F5G7"/>
<dbReference type="InterPro" id="IPR029068">
    <property type="entry name" value="Glyas_Bleomycin-R_OHBP_Dase"/>
</dbReference>
<comment type="caution">
    <text evidence="2">The sequence shown here is derived from an EMBL/GenBank/DDBJ whole genome shotgun (WGS) entry which is preliminary data.</text>
</comment>
<dbReference type="Pfam" id="PF00903">
    <property type="entry name" value="Glyoxalase"/>
    <property type="match status" value="1"/>
</dbReference>
<sequence>MTSPGEMCWEVADHRASVTTAGSRFSKTGGSRWFRLDAMTPQPTVWPALRYDDAPRAIRFLVDVLGFEETLVVPGSAEREVAHAELRRPEGGGVMLGSTGGPDDGVHDAMKPGTGAVYVVSDRVDEIHRRVRAAGAEITLALHDTEYGSHTFSLRDGEGNSWTVGTYRGA</sequence>
<accession>A0A2A9F5G7</accession>
<evidence type="ECO:0000313" key="3">
    <source>
        <dbReference type="Proteomes" id="UP000243542"/>
    </source>
</evidence>
<reference evidence="2 3" key="1">
    <citation type="submission" date="2017-10" db="EMBL/GenBank/DDBJ databases">
        <title>Sequencing the genomes of 1000 actinobacteria strains.</title>
        <authorList>
            <person name="Klenk H.-P."/>
        </authorList>
    </citation>
    <scope>NUCLEOTIDE SEQUENCE [LARGE SCALE GENOMIC DNA]</scope>
    <source>
        <strain evidence="2 3">DSM 46092</strain>
    </source>
</reference>
<keyword evidence="3" id="KW-1185">Reference proteome</keyword>
<feature type="domain" description="VOC" evidence="1">
    <location>
        <begin position="43"/>
        <end position="167"/>
    </location>
</feature>